<dbReference type="Proteomes" id="UP000003146">
    <property type="component" value="Unassembled WGS sequence"/>
</dbReference>
<comment type="caution">
    <text evidence="1">The sequence shown here is derived from an EMBL/GenBank/DDBJ whole genome shotgun (WGS) entry which is preliminary data.</text>
</comment>
<evidence type="ECO:0000313" key="2">
    <source>
        <dbReference type="Proteomes" id="UP000003146"/>
    </source>
</evidence>
<sequence>MSGMSPILFCFSNLCLRSTSYPTLYRSMHLFTYSAGACNGG</sequence>
<accession>B3JQC7</accession>
<organism evidence="1 2">
    <name type="scientific">Phocaeicola coprocola DSM 17136</name>
    <dbReference type="NCBI Taxonomy" id="470145"/>
    <lineage>
        <taxon>Bacteria</taxon>
        <taxon>Pseudomonadati</taxon>
        <taxon>Bacteroidota</taxon>
        <taxon>Bacteroidia</taxon>
        <taxon>Bacteroidales</taxon>
        <taxon>Bacteroidaceae</taxon>
        <taxon>Phocaeicola</taxon>
    </lineage>
</organism>
<evidence type="ECO:0000313" key="1">
    <source>
        <dbReference type="EMBL" id="EDU98781.1"/>
    </source>
</evidence>
<proteinExistence type="predicted"/>
<reference evidence="1 2" key="1">
    <citation type="submission" date="2008-04" db="EMBL/GenBank/DDBJ databases">
        <title>Draft genome sequence of Bacteroides coprocola (DSM 17136).</title>
        <authorList>
            <person name="Sudarsanam P."/>
            <person name="Ley R."/>
            <person name="Guruge J."/>
            <person name="Turnbaugh P.J."/>
            <person name="Mahowald M."/>
            <person name="Liep D."/>
            <person name="Gordon J."/>
        </authorList>
    </citation>
    <scope>NUCLEOTIDE SEQUENCE [LARGE SCALE GENOMIC DNA]</scope>
    <source>
        <strain evidence="1 2">DSM 17136</strain>
    </source>
</reference>
<reference evidence="1 2" key="2">
    <citation type="submission" date="2008-04" db="EMBL/GenBank/DDBJ databases">
        <authorList>
            <person name="Fulton L."/>
            <person name="Clifton S."/>
            <person name="Fulton B."/>
            <person name="Xu J."/>
            <person name="Minx P."/>
            <person name="Pepin K.H."/>
            <person name="Johnson M."/>
            <person name="Thiruvilangam P."/>
            <person name="Bhonagiri V."/>
            <person name="Nash W.E."/>
            <person name="Mardis E.R."/>
            <person name="Wilson R.K."/>
        </authorList>
    </citation>
    <scope>NUCLEOTIDE SEQUENCE [LARGE SCALE GENOMIC DNA]</scope>
    <source>
        <strain evidence="1 2">DSM 17136</strain>
    </source>
</reference>
<dbReference type="HOGENOM" id="CLU_3265531_0_0_10"/>
<protein>
    <submittedName>
        <fullName evidence="1">Uncharacterized protein</fullName>
    </submittedName>
</protein>
<gene>
    <name evidence="1" type="ORF">BACCOP_04085</name>
</gene>
<dbReference type="AlphaFoldDB" id="B3JQC7"/>
<dbReference type="STRING" id="470145.BACCOP_04085"/>
<name>B3JQC7_9BACT</name>
<dbReference type="EMBL" id="ABIY02000126">
    <property type="protein sequence ID" value="EDU98781.1"/>
    <property type="molecule type" value="Genomic_DNA"/>
</dbReference>